<dbReference type="InterPro" id="IPR036388">
    <property type="entry name" value="WH-like_DNA-bd_sf"/>
</dbReference>
<dbReference type="Gene3D" id="1.10.10.10">
    <property type="entry name" value="Winged helix-like DNA-binding domain superfamily/Winged helix DNA-binding domain"/>
    <property type="match status" value="1"/>
</dbReference>
<gene>
    <name evidence="1" type="ORF">SDC9_164688</name>
</gene>
<dbReference type="InterPro" id="IPR013324">
    <property type="entry name" value="RNA_pol_sigma_r3/r4-like"/>
</dbReference>
<organism evidence="1">
    <name type="scientific">bioreactor metagenome</name>
    <dbReference type="NCBI Taxonomy" id="1076179"/>
    <lineage>
        <taxon>unclassified sequences</taxon>
        <taxon>metagenomes</taxon>
        <taxon>ecological metagenomes</taxon>
    </lineage>
</organism>
<accession>A0A645FSA5</accession>
<name>A0A645FSA5_9ZZZZ</name>
<protein>
    <recommendedName>
        <fullName evidence="2">RNA polymerase sigma-70 region 4 domain-containing protein</fullName>
    </recommendedName>
</protein>
<sequence>MTEQLRSVLHLLEADEMDLILCLYTKGVSIREYARQKGLSDFAIRHRERKVLIKLKKLLEK</sequence>
<evidence type="ECO:0000313" key="1">
    <source>
        <dbReference type="EMBL" id="MPN17335.1"/>
    </source>
</evidence>
<reference evidence="1" key="1">
    <citation type="submission" date="2019-08" db="EMBL/GenBank/DDBJ databases">
        <authorList>
            <person name="Kucharzyk K."/>
            <person name="Murdoch R.W."/>
            <person name="Higgins S."/>
            <person name="Loffler F."/>
        </authorList>
    </citation>
    <scope>NUCLEOTIDE SEQUENCE</scope>
</reference>
<comment type="caution">
    <text evidence="1">The sequence shown here is derived from an EMBL/GenBank/DDBJ whole genome shotgun (WGS) entry which is preliminary data.</text>
</comment>
<dbReference type="EMBL" id="VSSQ01064434">
    <property type="protein sequence ID" value="MPN17335.1"/>
    <property type="molecule type" value="Genomic_DNA"/>
</dbReference>
<evidence type="ECO:0008006" key="2">
    <source>
        <dbReference type="Google" id="ProtNLM"/>
    </source>
</evidence>
<dbReference type="AlphaFoldDB" id="A0A645FSA5"/>
<dbReference type="SUPFAM" id="SSF88659">
    <property type="entry name" value="Sigma3 and sigma4 domains of RNA polymerase sigma factors"/>
    <property type="match status" value="1"/>
</dbReference>
<proteinExistence type="predicted"/>